<evidence type="ECO:0000256" key="9">
    <source>
        <dbReference type="ARBA" id="ARBA00022989"/>
    </source>
</evidence>
<proteinExistence type="inferred from homology"/>
<name>A0A316FC17_9GAMM</name>
<dbReference type="GO" id="GO:0046872">
    <property type="term" value="F:metal ion binding"/>
    <property type="evidence" value="ECO:0007669"/>
    <property type="project" value="UniProtKB-UniRule"/>
</dbReference>
<keyword evidence="8 14" id="KW-0479">Metal-binding</keyword>
<evidence type="ECO:0000256" key="2">
    <source>
        <dbReference type="ARBA" id="ARBA00005073"/>
    </source>
</evidence>
<dbReference type="GO" id="GO:0006782">
    <property type="term" value="P:protoporphyrinogen IX biosynthetic process"/>
    <property type="evidence" value="ECO:0007669"/>
    <property type="project" value="UniProtKB-UniRule"/>
</dbReference>
<dbReference type="AlphaFoldDB" id="A0A316FC17"/>
<evidence type="ECO:0000256" key="11">
    <source>
        <dbReference type="ARBA" id="ARBA00023004"/>
    </source>
</evidence>
<comment type="cofactor">
    <cofactor evidence="14 15">
        <name>heme b</name>
        <dbReference type="ChEBI" id="CHEBI:60344"/>
    </cofactor>
    <text evidence="14 15">Binds 1 heme b (iron(II)-protoporphyrin IX) group per subunit.</text>
</comment>
<dbReference type="Proteomes" id="UP000245790">
    <property type="component" value="Unassembled WGS sequence"/>
</dbReference>
<dbReference type="GO" id="GO:0070818">
    <property type="term" value="F:protoporphyrinogen oxidase activity"/>
    <property type="evidence" value="ECO:0007669"/>
    <property type="project" value="UniProtKB-UniRule"/>
</dbReference>
<sequence length="140" mass="16524">MYLWLKALHIIFMVSWFAGIFYLPRLFVNIQLTDNPAVKQHLNQMAHKLYRFITPFMYLTLIFGAWLAALNWSYFQTAGWFHAKLALVVALIVYHHFCGYYRKQLQAGSCQKSHVFFRFFNEAPVLILFAVVLLVVLKPF</sequence>
<dbReference type="OrthoDB" id="9800824at2"/>
<organism evidence="16 17">
    <name type="scientific">Pleionea mediterranea</name>
    <dbReference type="NCBI Taxonomy" id="523701"/>
    <lineage>
        <taxon>Bacteria</taxon>
        <taxon>Pseudomonadati</taxon>
        <taxon>Pseudomonadota</taxon>
        <taxon>Gammaproteobacteria</taxon>
        <taxon>Oceanospirillales</taxon>
        <taxon>Pleioneaceae</taxon>
        <taxon>Pleionea</taxon>
    </lineage>
</organism>
<keyword evidence="11 14" id="KW-0408">Iron</keyword>
<evidence type="ECO:0000256" key="14">
    <source>
        <dbReference type="HAMAP-Rule" id="MF_02239"/>
    </source>
</evidence>
<evidence type="ECO:0000256" key="1">
    <source>
        <dbReference type="ARBA" id="ARBA00004651"/>
    </source>
</evidence>
<feature type="transmembrane region" description="Helical" evidence="14">
    <location>
        <begin position="115"/>
        <end position="137"/>
    </location>
</feature>
<dbReference type="EMBL" id="QGGU01000014">
    <property type="protein sequence ID" value="PWK45397.1"/>
    <property type="molecule type" value="Genomic_DNA"/>
</dbReference>
<accession>A0A316FC17</accession>
<keyword evidence="9 14" id="KW-1133">Transmembrane helix</keyword>
<evidence type="ECO:0000256" key="5">
    <source>
        <dbReference type="ARBA" id="ARBA00022475"/>
    </source>
</evidence>
<feature type="transmembrane region" description="Helical" evidence="14">
    <location>
        <begin position="6"/>
        <end position="28"/>
    </location>
</feature>
<comment type="pathway">
    <text evidence="2 14 15">Porphyrin-containing compound metabolism; protoporphyrin-IX biosynthesis; protoporphyrin-IX from protoporphyrinogen-IX: step 1/1.</text>
</comment>
<comment type="similarity">
    <text evidence="3 14 15">Belongs to the HemJ family.</text>
</comment>
<comment type="caution">
    <text evidence="16">The sequence shown here is derived from an EMBL/GenBank/DDBJ whole genome shotgun (WGS) entry which is preliminary data.</text>
</comment>
<gene>
    <name evidence="16" type="ORF">C8D97_11470</name>
</gene>
<dbReference type="GO" id="GO:0005886">
    <property type="term" value="C:plasma membrane"/>
    <property type="evidence" value="ECO:0007669"/>
    <property type="project" value="UniProtKB-SubCell"/>
</dbReference>
<dbReference type="UniPathway" id="UPA00251">
    <property type="reaction ID" value="UER00324"/>
</dbReference>
<keyword evidence="5 14" id="KW-1003">Cell membrane</keyword>
<keyword evidence="6 14" id="KW-0349">Heme</keyword>
<evidence type="ECO:0000256" key="4">
    <source>
        <dbReference type="ARBA" id="ARBA00017504"/>
    </source>
</evidence>
<feature type="binding site" description="axial binding residue" evidence="14">
    <location>
        <position position="84"/>
    </location>
    <ligand>
        <name>heme</name>
        <dbReference type="ChEBI" id="CHEBI:30413"/>
    </ligand>
    <ligandPart>
        <name>Fe</name>
        <dbReference type="ChEBI" id="CHEBI:18248"/>
    </ligandPart>
</feature>
<feature type="transmembrane region" description="Helical" evidence="14">
    <location>
        <begin position="74"/>
        <end position="94"/>
    </location>
</feature>
<dbReference type="RefSeq" id="WP_109764939.1">
    <property type="nucleotide sequence ID" value="NZ_QGGU01000014.1"/>
</dbReference>
<evidence type="ECO:0000256" key="13">
    <source>
        <dbReference type="ARBA" id="ARBA00048390"/>
    </source>
</evidence>
<evidence type="ECO:0000256" key="15">
    <source>
        <dbReference type="PIRNR" id="PIRNR004638"/>
    </source>
</evidence>
<reference evidence="16 17" key="1">
    <citation type="submission" date="2018-05" db="EMBL/GenBank/DDBJ databases">
        <title>Genomic Encyclopedia of Type Strains, Phase IV (KMG-IV): sequencing the most valuable type-strain genomes for metagenomic binning, comparative biology and taxonomic classification.</title>
        <authorList>
            <person name="Goeker M."/>
        </authorList>
    </citation>
    <scope>NUCLEOTIDE SEQUENCE [LARGE SCALE GENOMIC DNA]</scope>
    <source>
        <strain evidence="16 17">DSM 25350</strain>
    </source>
</reference>
<dbReference type="PANTHER" id="PTHR40255">
    <property type="entry name" value="UPF0093 MEMBRANE PROTEIN SLR1790"/>
    <property type="match status" value="1"/>
</dbReference>
<evidence type="ECO:0000256" key="12">
    <source>
        <dbReference type="ARBA" id="ARBA00023136"/>
    </source>
</evidence>
<evidence type="ECO:0000256" key="3">
    <source>
        <dbReference type="ARBA" id="ARBA00006501"/>
    </source>
</evidence>
<evidence type="ECO:0000313" key="17">
    <source>
        <dbReference type="Proteomes" id="UP000245790"/>
    </source>
</evidence>
<feature type="transmembrane region" description="Helical" evidence="14">
    <location>
        <begin position="49"/>
        <end position="68"/>
    </location>
</feature>
<protein>
    <recommendedName>
        <fullName evidence="4 14">Protoporphyrinogen IX oxidase</fullName>
        <shortName evidence="14">PPO</shortName>
        <ecNumber evidence="14 15">1.3.99.-</ecNumber>
    </recommendedName>
</protein>
<dbReference type="PIRSF" id="PIRSF004638">
    <property type="entry name" value="UCP004638"/>
    <property type="match status" value="1"/>
</dbReference>
<evidence type="ECO:0000313" key="16">
    <source>
        <dbReference type="EMBL" id="PWK45397.1"/>
    </source>
</evidence>
<dbReference type="InterPro" id="IPR005265">
    <property type="entry name" value="HemJ-like"/>
</dbReference>
<keyword evidence="12 14" id="KW-0472">Membrane</keyword>
<dbReference type="PANTHER" id="PTHR40255:SF1">
    <property type="entry name" value="PROTOPORPHYRINOGEN IX OXIDASE"/>
    <property type="match status" value="1"/>
</dbReference>
<feature type="binding site" description="axial binding residue" evidence="14">
    <location>
        <position position="9"/>
    </location>
    <ligand>
        <name>heme</name>
        <dbReference type="ChEBI" id="CHEBI:30413"/>
    </ligand>
    <ligandPart>
        <name>Fe</name>
        <dbReference type="ChEBI" id="CHEBI:18248"/>
    </ligandPart>
</feature>
<keyword evidence="7 14" id="KW-0812">Transmembrane</keyword>
<evidence type="ECO:0000256" key="7">
    <source>
        <dbReference type="ARBA" id="ARBA00022692"/>
    </source>
</evidence>
<comment type="catalytic activity">
    <reaction evidence="13 14 15">
        <text>protoporphyrinogen IX + 3 A = protoporphyrin IX + 3 AH2</text>
        <dbReference type="Rhea" id="RHEA:62000"/>
        <dbReference type="ChEBI" id="CHEBI:13193"/>
        <dbReference type="ChEBI" id="CHEBI:17499"/>
        <dbReference type="ChEBI" id="CHEBI:57306"/>
        <dbReference type="ChEBI" id="CHEBI:57307"/>
    </reaction>
</comment>
<keyword evidence="17" id="KW-1185">Reference proteome</keyword>
<dbReference type="EC" id="1.3.99.-" evidence="14 15"/>
<evidence type="ECO:0000256" key="8">
    <source>
        <dbReference type="ARBA" id="ARBA00022723"/>
    </source>
</evidence>
<dbReference type="HAMAP" id="MF_02239">
    <property type="entry name" value="HemJ"/>
    <property type="match status" value="1"/>
</dbReference>
<comment type="subcellular location">
    <subcellularLocation>
        <location evidence="1 14">Cell membrane</location>
        <topology evidence="1 14">Multi-pass membrane protein</topology>
    </subcellularLocation>
</comment>
<keyword evidence="10 14" id="KW-0560">Oxidoreductase</keyword>
<comment type="subunit">
    <text evidence="14">Homodimer.</text>
</comment>
<comment type="function">
    <text evidence="14 15">Catalyzes the oxidation of protoporphyrinogen IX to protoporphyrin IX.</text>
</comment>
<evidence type="ECO:0000256" key="6">
    <source>
        <dbReference type="ARBA" id="ARBA00022617"/>
    </source>
</evidence>
<evidence type="ECO:0000256" key="10">
    <source>
        <dbReference type="ARBA" id="ARBA00023002"/>
    </source>
</evidence>
<dbReference type="Pfam" id="PF03653">
    <property type="entry name" value="UPF0093"/>
    <property type="match status" value="1"/>
</dbReference>